<evidence type="ECO:0000256" key="6">
    <source>
        <dbReference type="HAMAP-Rule" id="MF_00010"/>
    </source>
</evidence>
<dbReference type="PANTHER" id="PTHR36116">
    <property type="entry name" value="UPF0060 MEMBRANE PROTEIN YNFA"/>
    <property type="match status" value="1"/>
</dbReference>
<dbReference type="EMBL" id="CP089291">
    <property type="protein sequence ID" value="UOF90900.1"/>
    <property type="molecule type" value="Genomic_DNA"/>
</dbReference>
<dbReference type="Proteomes" id="UP000830167">
    <property type="component" value="Chromosome"/>
</dbReference>
<dbReference type="NCBIfam" id="NF002586">
    <property type="entry name" value="PRK02237.1"/>
    <property type="match status" value="1"/>
</dbReference>
<reference evidence="7" key="1">
    <citation type="submission" date="2021-12" db="EMBL/GenBank/DDBJ databases">
        <title>Alicyclobacillaceae gen. nov., sp. nov., isolated from chalcocite enrichment system.</title>
        <authorList>
            <person name="Jiang Z."/>
        </authorList>
    </citation>
    <scope>NUCLEOTIDE SEQUENCE</scope>
    <source>
        <strain evidence="7">MYW30-H2</strain>
    </source>
</reference>
<organism evidence="7 8">
    <name type="scientific">Fodinisporobacter ferrooxydans</name>
    <dbReference type="NCBI Taxonomy" id="2901836"/>
    <lineage>
        <taxon>Bacteria</taxon>
        <taxon>Bacillati</taxon>
        <taxon>Bacillota</taxon>
        <taxon>Bacilli</taxon>
        <taxon>Bacillales</taxon>
        <taxon>Alicyclobacillaceae</taxon>
        <taxon>Fodinisporobacter</taxon>
    </lineage>
</organism>
<dbReference type="RefSeq" id="WP_347437595.1">
    <property type="nucleotide sequence ID" value="NZ_CP089291.1"/>
</dbReference>
<keyword evidence="4 6" id="KW-1133">Transmembrane helix</keyword>
<evidence type="ECO:0000256" key="3">
    <source>
        <dbReference type="ARBA" id="ARBA00022692"/>
    </source>
</evidence>
<name>A0ABY4CSP8_9BACL</name>
<feature type="transmembrane region" description="Helical" evidence="6">
    <location>
        <begin position="89"/>
        <end position="105"/>
    </location>
</feature>
<keyword evidence="3 6" id="KW-0812">Transmembrane</keyword>
<comment type="subcellular location">
    <subcellularLocation>
        <location evidence="6">Cell membrane</location>
        <topology evidence="6">Multi-pass membrane protein</topology>
    </subcellularLocation>
    <subcellularLocation>
        <location evidence="1">Endomembrane system</location>
        <topology evidence="1">Multi-pass membrane protein</topology>
    </subcellularLocation>
</comment>
<evidence type="ECO:0000256" key="2">
    <source>
        <dbReference type="ARBA" id="ARBA00022475"/>
    </source>
</evidence>
<keyword evidence="5 6" id="KW-0472">Membrane</keyword>
<comment type="similarity">
    <text evidence="6">Belongs to the UPF0060 family.</text>
</comment>
<feature type="transmembrane region" description="Helical" evidence="6">
    <location>
        <begin position="32"/>
        <end position="51"/>
    </location>
</feature>
<dbReference type="PANTHER" id="PTHR36116:SF1">
    <property type="entry name" value="UPF0060 MEMBRANE PROTEIN YNFA"/>
    <property type="match status" value="1"/>
</dbReference>
<accession>A0ABY4CSP8</accession>
<gene>
    <name evidence="7" type="ORF">LSG31_01020</name>
</gene>
<keyword evidence="2 6" id="KW-1003">Cell membrane</keyword>
<sequence>MLRATILFFLAGLSEIGGGYLIWQWLRNGKPLWIGALGGIVMVLYGVIATFQEFSFGKAYAAYGGVFIVLAVLWGWIIDKRSPDVNEWIGSFICLIGVAVMLWTTHK</sequence>
<dbReference type="HAMAP" id="MF_00010">
    <property type="entry name" value="UPF0060"/>
    <property type="match status" value="1"/>
</dbReference>
<evidence type="ECO:0000313" key="7">
    <source>
        <dbReference type="EMBL" id="UOF90900.1"/>
    </source>
</evidence>
<dbReference type="SUPFAM" id="SSF103481">
    <property type="entry name" value="Multidrug resistance efflux transporter EmrE"/>
    <property type="match status" value="1"/>
</dbReference>
<feature type="transmembrane region" description="Helical" evidence="6">
    <location>
        <begin position="7"/>
        <end position="26"/>
    </location>
</feature>
<evidence type="ECO:0000313" key="8">
    <source>
        <dbReference type="Proteomes" id="UP000830167"/>
    </source>
</evidence>
<dbReference type="Gene3D" id="1.10.3730.20">
    <property type="match status" value="1"/>
</dbReference>
<keyword evidence="8" id="KW-1185">Reference proteome</keyword>
<evidence type="ECO:0000256" key="5">
    <source>
        <dbReference type="ARBA" id="ARBA00023136"/>
    </source>
</evidence>
<evidence type="ECO:0000256" key="1">
    <source>
        <dbReference type="ARBA" id="ARBA00004127"/>
    </source>
</evidence>
<proteinExistence type="inferred from homology"/>
<dbReference type="InterPro" id="IPR003844">
    <property type="entry name" value="UPF0060"/>
</dbReference>
<protein>
    <submittedName>
        <fullName evidence="7">YnfA family protein</fullName>
    </submittedName>
</protein>
<evidence type="ECO:0000256" key="4">
    <source>
        <dbReference type="ARBA" id="ARBA00022989"/>
    </source>
</evidence>
<feature type="transmembrane region" description="Helical" evidence="6">
    <location>
        <begin position="60"/>
        <end position="77"/>
    </location>
</feature>
<dbReference type="InterPro" id="IPR037185">
    <property type="entry name" value="EmrE-like"/>
</dbReference>
<dbReference type="Pfam" id="PF02694">
    <property type="entry name" value="UPF0060"/>
    <property type="match status" value="1"/>
</dbReference>